<evidence type="ECO:0008006" key="6">
    <source>
        <dbReference type="Google" id="ProtNLM"/>
    </source>
</evidence>
<protein>
    <recommendedName>
        <fullName evidence="6">Short-chain dehydrogenase</fullName>
    </recommendedName>
</protein>
<name>A0A091BBX6_9GAMM</name>
<dbReference type="EMBL" id="AWXU01000022">
    <property type="protein sequence ID" value="KFN50168.1"/>
    <property type="molecule type" value="Genomic_DNA"/>
</dbReference>
<dbReference type="Pfam" id="PF13561">
    <property type="entry name" value="adh_short_C2"/>
    <property type="match status" value="1"/>
</dbReference>
<dbReference type="SUPFAM" id="SSF51735">
    <property type="entry name" value="NAD(P)-binding Rossmann-fold domains"/>
    <property type="match status" value="1"/>
</dbReference>
<dbReference type="PROSITE" id="PS00061">
    <property type="entry name" value="ADH_SHORT"/>
    <property type="match status" value="1"/>
</dbReference>
<dbReference type="InterPro" id="IPR002347">
    <property type="entry name" value="SDR_fam"/>
</dbReference>
<evidence type="ECO:0000256" key="3">
    <source>
        <dbReference type="SAM" id="MobiDB-lite"/>
    </source>
</evidence>
<accession>A0A091BBX6</accession>
<dbReference type="RefSeq" id="WP_026817029.1">
    <property type="nucleotide sequence ID" value="NZ_AUFF01000003.1"/>
</dbReference>
<dbReference type="InterPro" id="IPR036291">
    <property type="entry name" value="NAD(P)-bd_dom_sf"/>
</dbReference>
<keyword evidence="5" id="KW-1185">Reference proteome</keyword>
<sequence length="288" mass="30509">MKSKSTRKLRPAQKQSRQPGRQKAMTPAPVTIRDDYRGSGKLQGRRCFITGGDSGIGRAVAVHFAREGADIAIAYLEENEDARETKRLVEAEGGRCLLLATDLANERNCRTAVNRVVRAFGGLDVLVNNCGEQHETAEPEDLKAAQIRRTFETNVFSYYNVLVAALPHLGEGAAVINTGSVTGARGHESLLDYAGTKGAIAAMTKSFAQALADRGIRVNAVAPGPVWTPLIPASFPPDKVAKFGSNTLLGRAGQPAEIAPVYVLLASADGAFITGQVLHVNGGSFLGG</sequence>
<evidence type="ECO:0000256" key="1">
    <source>
        <dbReference type="ARBA" id="ARBA00006484"/>
    </source>
</evidence>
<feature type="region of interest" description="Disordered" evidence="3">
    <location>
        <begin position="1"/>
        <end position="38"/>
    </location>
</feature>
<dbReference type="PANTHER" id="PTHR48107:SF16">
    <property type="entry name" value="NADPH-DEPENDENT ALDEHYDE REDUCTASE 1, CHLOROPLASTIC"/>
    <property type="match status" value="1"/>
</dbReference>
<organism evidence="4 5">
    <name type="scientific">Arenimonas composti TR7-09 = DSM 18010</name>
    <dbReference type="NCBI Taxonomy" id="1121013"/>
    <lineage>
        <taxon>Bacteria</taxon>
        <taxon>Pseudomonadati</taxon>
        <taxon>Pseudomonadota</taxon>
        <taxon>Gammaproteobacteria</taxon>
        <taxon>Lysobacterales</taxon>
        <taxon>Lysobacteraceae</taxon>
        <taxon>Arenimonas</taxon>
    </lineage>
</organism>
<proteinExistence type="inferred from homology"/>
<dbReference type="STRING" id="1121013.GCA_000426365_01791"/>
<dbReference type="Gene3D" id="3.40.50.720">
    <property type="entry name" value="NAD(P)-binding Rossmann-like Domain"/>
    <property type="match status" value="1"/>
</dbReference>
<dbReference type="FunFam" id="3.40.50.720:FF:000084">
    <property type="entry name" value="Short-chain dehydrogenase reductase"/>
    <property type="match status" value="1"/>
</dbReference>
<evidence type="ECO:0000313" key="5">
    <source>
        <dbReference type="Proteomes" id="UP000029391"/>
    </source>
</evidence>
<reference evidence="4 5" key="1">
    <citation type="submission" date="2013-09" db="EMBL/GenBank/DDBJ databases">
        <title>Genome sequencing of Arenimonas composti.</title>
        <authorList>
            <person name="Chen F."/>
            <person name="Wang G."/>
        </authorList>
    </citation>
    <scope>NUCLEOTIDE SEQUENCE [LARGE SCALE GENOMIC DNA]</scope>
    <source>
        <strain evidence="4 5">TR7-09</strain>
    </source>
</reference>
<evidence type="ECO:0000256" key="2">
    <source>
        <dbReference type="ARBA" id="ARBA00023002"/>
    </source>
</evidence>
<dbReference type="GO" id="GO:0016614">
    <property type="term" value="F:oxidoreductase activity, acting on CH-OH group of donors"/>
    <property type="evidence" value="ECO:0007669"/>
    <property type="project" value="UniProtKB-ARBA"/>
</dbReference>
<dbReference type="PRINTS" id="PR00080">
    <property type="entry name" value="SDRFAMILY"/>
</dbReference>
<dbReference type="PANTHER" id="PTHR48107">
    <property type="entry name" value="NADPH-DEPENDENT ALDEHYDE REDUCTASE-LIKE PROTEIN, CHLOROPLASTIC-RELATED"/>
    <property type="match status" value="1"/>
</dbReference>
<dbReference type="InterPro" id="IPR020904">
    <property type="entry name" value="Sc_DH/Rdtase_CS"/>
</dbReference>
<comment type="caution">
    <text evidence="4">The sequence shown here is derived from an EMBL/GenBank/DDBJ whole genome shotgun (WGS) entry which is preliminary data.</text>
</comment>
<comment type="similarity">
    <text evidence="1">Belongs to the short-chain dehydrogenases/reductases (SDR) family.</text>
</comment>
<gene>
    <name evidence="4" type="ORF">P873_07985</name>
</gene>
<dbReference type="AlphaFoldDB" id="A0A091BBX6"/>
<feature type="compositionally biased region" description="Basic residues" evidence="3">
    <location>
        <begin position="1"/>
        <end position="11"/>
    </location>
</feature>
<dbReference type="Proteomes" id="UP000029391">
    <property type="component" value="Unassembled WGS sequence"/>
</dbReference>
<evidence type="ECO:0000313" key="4">
    <source>
        <dbReference type="EMBL" id="KFN50168.1"/>
    </source>
</evidence>
<dbReference type="OrthoDB" id="9809287at2"/>
<keyword evidence="2" id="KW-0560">Oxidoreductase</keyword>
<dbReference type="eggNOG" id="COG1028">
    <property type="taxonomic scope" value="Bacteria"/>
</dbReference>
<dbReference type="PRINTS" id="PR00081">
    <property type="entry name" value="GDHRDH"/>
</dbReference>